<dbReference type="Gene3D" id="1.20.1280.50">
    <property type="match status" value="1"/>
</dbReference>
<dbReference type="InterPro" id="IPR001810">
    <property type="entry name" value="F-box_dom"/>
</dbReference>
<comment type="caution">
    <text evidence="2">The sequence shown here is derived from an EMBL/GenBank/DDBJ whole genome shotgun (WGS) entry which is preliminary data.</text>
</comment>
<dbReference type="EMBL" id="PKPP01010230">
    <property type="protein sequence ID" value="PWA46561.1"/>
    <property type="molecule type" value="Genomic_DNA"/>
</dbReference>
<dbReference type="SMART" id="SM00256">
    <property type="entry name" value="FBOX"/>
    <property type="match status" value="1"/>
</dbReference>
<dbReference type="STRING" id="35608.A0A2U1LC58"/>
<gene>
    <name evidence="2" type="ORF">CTI12_AA508580</name>
</gene>
<dbReference type="Pfam" id="PF12937">
    <property type="entry name" value="F-box-like"/>
    <property type="match status" value="1"/>
</dbReference>
<feature type="domain" description="F-box" evidence="1">
    <location>
        <begin position="21"/>
        <end position="62"/>
    </location>
</feature>
<dbReference type="CDD" id="cd09917">
    <property type="entry name" value="F-box_SF"/>
    <property type="match status" value="1"/>
</dbReference>
<organism evidence="2 3">
    <name type="scientific">Artemisia annua</name>
    <name type="common">Sweet wormwood</name>
    <dbReference type="NCBI Taxonomy" id="35608"/>
    <lineage>
        <taxon>Eukaryota</taxon>
        <taxon>Viridiplantae</taxon>
        <taxon>Streptophyta</taxon>
        <taxon>Embryophyta</taxon>
        <taxon>Tracheophyta</taxon>
        <taxon>Spermatophyta</taxon>
        <taxon>Magnoliopsida</taxon>
        <taxon>eudicotyledons</taxon>
        <taxon>Gunneridae</taxon>
        <taxon>Pentapetalae</taxon>
        <taxon>asterids</taxon>
        <taxon>campanulids</taxon>
        <taxon>Asterales</taxon>
        <taxon>Asteraceae</taxon>
        <taxon>Asteroideae</taxon>
        <taxon>Anthemideae</taxon>
        <taxon>Artemisiinae</taxon>
        <taxon>Artemisia</taxon>
    </lineage>
</organism>
<dbReference type="AlphaFoldDB" id="A0A2U1LC58"/>
<dbReference type="OrthoDB" id="812961at2759"/>
<dbReference type="SUPFAM" id="SSF81383">
    <property type="entry name" value="F-box domain"/>
    <property type="match status" value="1"/>
</dbReference>
<evidence type="ECO:0000313" key="3">
    <source>
        <dbReference type="Proteomes" id="UP000245207"/>
    </source>
</evidence>
<keyword evidence="3" id="KW-1185">Reference proteome</keyword>
<dbReference type="InterPro" id="IPR036047">
    <property type="entry name" value="F-box-like_dom_sf"/>
</dbReference>
<accession>A0A2U1LC58</accession>
<dbReference type="Proteomes" id="UP000245207">
    <property type="component" value="Unassembled WGS sequence"/>
</dbReference>
<name>A0A2U1LC58_ARTAN</name>
<evidence type="ECO:0000313" key="2">
    <source>
        <dbReference type="EMBL" id="PWA46561.1"/>
    </source>
</evidence>
<dbReference type="InterPro" id="IPR044809">
    <property type="entry name" value="AUF1-like"/>
</dbReference>
<sequence length="368" mass="42262">MFPFTKTMPDESGDCASFSHLPDEIVLQIFSKLIDFKTLCVCKLVSPRFNQIVSQVDTISYNAHPVDHPRFNINTSDSTLPDSTLPKNRVWSLINDIVLKPIHLICSTLFTPIRLPAILLNPVSPSLTHADPVSVYQSESFLSAVKSLHRFTRLKSLRVEVPSSLKGVDNRCLFKWKMNFVNRIDSYVFLSPNLISDTKGVYACRNVYDAEEQEDMVLSRKKWDIGMDCFQDAVLRRWMLLDYINHFPLLEDVSVNDTNKRGRISVSGGRKIAELRIWLNSLSETTQNRIDRPRASVGYVPLLELPVSGYVMKGVFLLLVERDDLPDNNFDSFLNINLNDSEDKKESAYNEAIMEIFRKHRERIKRLS</sequence>
<dbReference type="PANTHER" id="PTHR31215">
    <property type="entry name" value="OS05G0510400 PROTEIN-RELATED"/>
    <property type="match status" value="1"/>
</dbReference>
<proteinExistence type="predicted"/>
<reference evidence="2 3" key="1">
    <citation type="journal article" date="2018" name="Mol. Plant">
        <title>The genome of Artemisia annua provides insight into the evolution of Asteraceae family and artemisinin biosynthesis.</title>
        <authorList>
            <person name="Shen Q."/>
            <person name="Zhang L."/>
            <person name="Liao Z."/>
            <person name="Wang S."/>
            <person name="Yan T."/>
            <person name="Shi P."/>
            <person name="Liu M."/>
            <person name="Fu X."/>
            <person name="Pan Q."/>
            <person name="Wang Y."/>
            <person name="Lv Z."/>
            <person name="Lu X."/>
            <person name="Zhang F."/>
            <person name="Jiang W."/>
            <person name="Ma Y."/>
            <person name="Chen M."/>
            <person name="Hao X."/>
            <person name="Li L."/>
            <person name="Tang Y."/>
            <person name="Lv G."/>
            <person name="Zhou Y."/>
            <person name="Sun X."/>
            <person name="Brodelius P.E."/>
            <person name="Rose J.K.C."/>
            <person name="Tang K."/>
        </authorList>
    </citation>
    <scope>NUCLEOTIDE SEQUENCE [LARGE SCALE GENOMIC DNA]</scope>
    <source>
        <strain evidence="3">cv. Huhao1</strain>
        <tissue evidence="2">Leaf</tissue>
    </source>
</reference>
<evidence type="ECO:0000259" key="1">
    <source>
        <dbReference type="SMART" id="SM00256"/>
    </source>
</evidence>
<protein>
    <submittedName>
        <fullName evidence="2">F-box domain, Leucine-rich repeat domain, L domain-like protein</fullName>
    </submittedName>
</protein>